<dbReference type="InterPro" id="IPR007325">
    <property type="entry name" value="KFase/CYL"/>
</dbReference>
<protein>
    <submittedName>
        <fullName evidence="1">Cyclase family protein</fullName>
    </submittedName>
</protein>
<keyword evidence="2" id="KW-1185">Reference proteome</keyword>
<dbReference type="InterPro" id="IPR037175">
    <property type="entry name" value="KFase_sf"/>
</dbReference>
<dbReference type="Pfam" id="PF04199">
    <property type="entry name" value="Cyclase"/>
    <property type="match status" value="1"/>
</dbReference>
<accession>A0A7G5H1I9</accession>
<evidence type="ECO:0000313" key="1">
    <source>
        <dbReference type="EMBL" id="QMW04981.1"/>
    </source>
</evidence>
<reference evidence="1 2" key="1">
    <citation type="submission" date="2020-07" db="EMBL/GenBank/DDBJ databases">
        <title>Spirosoma foliorum sp. nov., isolated from the leaves on the Nejang mountain Korea, Republic of.</title>
        <authorList>
            <person name="Ho H."/>
            <person name="Lee Y.-J."/>
            <person name="Nurcahyanto D.-A."/>
            <person name="Kim S.-G."/>
        </authorList>
    </citation>
    <scope>NUCLEOTIDE SEQUENCE [LARGE SCALE GENOMIC DNA]</scope>
    <source>
        <strain evidence="1 2">PL0136</strain>
    </source>
</reference>
<dbReference type="AlphaFoldDB" id="A0A7G5H1I9"/>
<dbReference type="KEGG" id="sfol:H3H32_08835"/>
<proteinExistence type="predicted"/>
<dbReference type="EMBL" id="CP059732">
    <property type="protein sequence ID" value="QMW04981.1"/>
    <property type="molecule type" value="Genomic_DNA"/>
</dbReference>
<sequence>MNRFEISEHTSTHVDGLNHIGITYKGQFIDTMHFSLFYTEGICLGFSHQG</sequence>
<gene>
    <name evidence="1" type="ORF">H3H32_08835</name>
</gene>
<dbReference type="GO" id="GO:0004061">
    <property type="term" value="F:arylformamidase activity"/>
    <property type="evidence" value="ECO:0007669"/>
    <property type="project" value="InterPro"/>
</dbReference>
<dbReference type="RefSeq" id="WP_182462330.1">
    <property type="nucleotide sequence ID" value="NZ_CP059732.1"/>
</dbReference>
<dbReference type="Proteomes" id="UP000515369">
    <property type="component" value="Chromosome"/>
</dbReference>
<dbReference type="SUPFAM" id="SSF102198">
    <property type="entry name" value="Putative cyclase"/>
    <property type="match status" value="1"/>
</dbReference>
<name>A0A7G5H1I9_9BACT</name>
<dbReference type="Gene3D" id="3.50.30.50">
    <property type="entry name" value="Putative cyclase"/>
    <property type="match status" value="1"/>
</dbReference>
<organism evidence="1 2">
    <name type="scientific">Spirosoma foliorum</name>
    <dbReference type="NCBI Taxonomy" id="2710596"/>
    <lineage>
        <taxon>Bacteria</taxon>
        <taxon>Pseudomonadati</taxon>
        <taxon>Bacteroidota</taxon>
        <taxon>Cytophagia</taxon>
        <taxon>Cytophagales</taxon>
        <taxon>Cytophagaceae</taxon>
        <taxon>Spirosoma</taxon>
    </lineage>
</organism>
<evidence type="ECO:0000313" key="2">
    <source>
        <dbReference type="Proteomes" id="UP000515369"/>
    </source>
</evidence>
<dbReference type="GO" id="GO:0019441">
    <property type="term" value="P:L-tryptophan catabolic process to kynurenine"/>
    <property type="evidence" value="ECO:0007669"/>
    <property type="project" value="InterPro"/>
</dbReference>